<dbReference type="GO" id="GO:0051497">
    <property type="term" value="P:negative regulation of stress fiber assembly"/>
    <property type="evidence" value="ECO:0007669"/>
    <property type="project" value="TreeGrafter"/>
</dbReference>
<dbReference type="CDD" id="cd06712">
    <property type="entry name" value="PDZ_rhophilin-like"/>
    <property type="match status" value="1"/>
</dbReference>
<dbReference type="Gene3D" id="1.10.287.160">
    <property type="entry name" value="HR1 repeat"/>
    <property type="match status" value="1"/>
</dbReference>
<dbReference type="Proteomes" id="UP000005408">
    <property type="component" value="Unassembled WGS sequence"/>
</dbReference>
<proteinExistence type="inferred from homology"/>
<accession>A0A8W8KG06</accession>
<dbReference type="InterPro" id="IPR036034">
    <property type="entry name" value="PDZ_sf"/>
</dbReference>
<feature type="domain" description="PDZ" evidence="5">
    <location>
        <begin position="514"/>
        <end position="592"/>
    </location>
</feature>
<dbReference type="PROSITE" id="PS51860">
    <property type="entry name" value="REM_1"/>
    <property type="match status" value="1"/>
</dbReference>
<evidence type="ECO:0000256" key="3">
    <source>
        <dbReference type="SAM" id="Coils"/>
    </source>
</evidence>
<feature type="compositionally biased region" description="Polar residues" evidence="4">
    <location>
        <begin position="601"/>
        <end position="631"/>
    </location>
</feature>
<protein>
    <recommendedName>
        <fullName evidence="10">Rhophilin-2</fullName>
    </recommendedName>
</protein>
<dbReference type="GO" id="GO:0007165">
    <property type="term" value="P:signal transduction"/>
    <property type="evidence" value="ECO:0007669"/>
    <property type="project" value="InterPro"/>
</dbReference>
<comment type="similarity">
    <text evidence="1">Belongs to the RHPN family.</text>
</comment>
<keyword evidence="9" id="KW-1185">Reference proteome</keyword>
<dbReference type="OMA" id="PPVHDYM"/>
<dbReference type="SMART" id="SM00228">
    <property type="entry name" value="PDZ"/>
    <property type="match status" value="1"/>
</dbReference>
<dbReference type="InterPro" id="IPR047138">
    <property type="entry name" value="RHPN1_2"/>
</dbReference>
<evidence type="ECO:0000256" key="1">
    <source>
        <dbReference type="ARBA" id="ARBA00010369"/>
    </source>
</evidence>
<dbReference type="PANTHER" id="PTHR23031">
    <property type="entry name" value="RHOPHILIN"/>
    <property type="match status" value="1"/>
</dbReference>
<reference evidence="8" key="1">
    <citation type="submission" date="2022-08" db="UniProtKB">
        <authorList>
            <consortium name="EnsemblMetazoa"/>
        </authorList>
    </citation>
    <scope>IDENTIFICATION</scope>
    <source>
        <strain evidence="8">05x7-T-G4-1.051#20</strain>
    </source>
</reference>
<dbReference type="PANTHER" id="PTHR23031:SF15">
    <property type="entry name" value="LD12055P"/>
    <property type="match status" value="1"/>
</dbReference>
<feature type="domain" description="REM-1" evidence="7">
    <location>
        <begin position="21"/>
        <end position="97"/>
    </location>
</feature>
<organism evidence="8 9">
    <name type="scientific">Magallana gigas</name>
    <name type="common">Pacific oyster</name>
    <name type="synonym">Crassostrea gigas</name>
    <dbReference type="NCBI Taxonomy" id="29159"/>
    <lineage>
        <taxon>Eukaryota</taxon>
        <taxon>Metazoa</taxon>
        <taxon>Spiralia</taxon>
        <taxon>Lophotrochozoa</taxon>
        <taxon>Mollusca</taxon>
        <taxon>Bivalvia</taxon>
        <taxon>Autobranchia</taxon>
        <taxon>Pteriomorphia</taxon>
        <taxon>Ostreida</taxon>
        <taxon>Ostreoidea</taxon>
        <taxon>Ostreidae</taxon>
        <taxon>Magallana</taxon>
    </lineage>
</organism>
<evidence type="ECO:0000259" key="6">
    <source>
        <dbReference type="PROSITE" id="PS51180"/>
    </source>
</evidence>
<dbReference type="InterPro" id="IPR036274">
    <property type="entry name" value="HR1_rpt_sf"/>
</dbReference>
<dbReference type="PROSITE" id="PS51180">
    <property type="entry name" value="BRO1"/>
    <property type="match status" value="1"/>
</dbReference>
<name>A0A8W8KG06_MAGGI</name>
<keyword evidence="2 3" id="KW-0175">Coiled coil</keyword>
<dbReference type="Gene3D" id="1.25.40.280">
    <property type="entry name" value="alix/aip1 like domains"/>
    <property type="match status" value="1"/>
</dbReference>
<dbReference type="Pfam" id="PF00595">
    <property type="entry name" value="PDZ"/>
    <property type="match status" value="1"/>
</dbReference>
<dbReference type="SMART" id="SM01041">
    <property type="entry name" value="BRO1"/>
    <property type="match status" value="1"/>
</dbReference>
<dbReference type="InterPro" id="IPR038499">
    <property type="entry name" value="BRO1_sf"/>
</dbReference>
<dbReference type="SMART" id="SM00742">
    <property type="entry name" value="Hr1"/>
    <property type="match status" value="1"/>
</dbReference>
<evidence type="ECO:0000256" key="4">
    <source>
        <dbReference type="SAM" id="MobiDB-lite"/>
    </source>
</evidence>
<dbReference type="AlphaFoldDB" id="A0A8W8KG06"/>
<dbReference type="Gene3D" id="2.30.42.10">
    <property type="match status" value="1"/>
</dbReference>
<evidence type="ECO:0000313" key="8">
    <source>
        <dbReference type="EnsemblMetazoa" id="G23329.3:cds"/>
    </source>
</evidence>
<evidence type="ECO:0000259" key="7">
    <source>
        <dbReference type="PROSITE" id="PS51860"/>
    </source>
</evidence>
<evidence type="ECO:0000256" key="2">
    <source>
        <dbReference type="PROSITE-ProRule" id="PRU01207"/>
    </source>
</evidence>
<feature type="compositionally biased region" description="Polar residues" evidence="4">
    <location>
        <begin position="1"/>
        <end position="10"/>
    </location>
</feature>
<evidence type="ECO:0000313" key="9">
    <source>
        <dbReference type="Proteomes" id="UP000005408"/>
    </source>
</evidence>
<dbReference type="Pfam" id="PF03097">
    <property type="entry name" value="BRO1"/>
    <property type="match status" value="1"/>
</dbReference>
<evidence type="ECO:0000259" key="5">
    <source>
        <dbReference type="PROSITE" id="PS50106"/>
    </source>
</evidence>
<dbReference type="InterPro" id="IPR004328">
    <property type="entry name" value="BRO1_dom"/>
</dbReference>
<sequence>MSVTHTNGLTANEALKGRRKGSDPLISTARGKLQSRRSKVNDQINRELRMRNGAENLYRATGNKRLKELVAVELSFFNSNIQLLKEELSDLNSDVLVYQHENGLHNVPMIPLGLKETTECDLAVPIKDFILEHYSEDGTQYEREIQELCDLRQDMRTPQRNESGVDLLIEYFNQLHFIEKRFFPPDRVLGAHFHWYDSLTGVPKTQKTMGFEKGSVLFNIGALYTQIGCKQDRTSHAGIQDAISNFQKAAGTFRYLHNHFTNAPSMDMQPHTLTMLIQLMMSQAQECVFECKVLGSNSNNGLLSNVRAAQEAVVVSQMYDDTKLLMTAEPVKDYIPYSWVSMATVKAQYYMALAHTHMATAIIEFADENDSQSLSEFMDALQNTKEVDTENNRLSVPQTQEDRITLGKAHLKGALNCHEEAMRLHDLCKQLRKIDTFQEILKKAHDRCLEKFSSLEEEDDFTEILMFPIINPKTTQNVSPISPEFRNISVVDIFKRLGPITIFNAKNEWSAPRTVTLDRNPDQGFGFSVRGDAPVRVAEMEPGSVAEIGKLKVGDLVVAVGEKDTKWAKHEEVVALVRQCGNHLELKLVTPNLSQDHDTSRSAPGTPNTPLRMQSPRESISTQSNKSNRSRLSAPWTFMRKGSKEKQDKPEKSKEMEDGEAFLH</sequence>
<feature type="coiled-coil region" evidence="3">
    <location>
        <begin position="74"/>
        <end position="101"/>
    </location>
</feature>
<dbReference type="Pfam" id="PF02185">
    <property type="entry name" value="HR1"/>
    <property type="match status" value="1"/>
</dbReference>
<feature type="domain" description="BRO1" evidence="6">
    <location>
        <begin position="108"/>
        <end position="500"/>
    </location>
</feature>
<feature type="compositionally biased region" description="Basic and acidic residues" evidence="4">
    <location>
        <begin position="642"/>
        <end position="664"/>
    </location>
</feature>
<dbReference type="InterPro" id="IPR001478">
    <property type="entry name" value="PDZ"/>
</dbReference>
<dbReference type="PROSITE" id="PS50106">
    <property type="entry name" value="PDZ"/>
    <property type="match status" value="1"/>
</dbReference>
<dbReference type="CDD" id="cd11633">
    <property type="entry name" value="HR1_Rhophilin-1"/>
    <property type="match status" value="1"/>
</dbReference>
<dbReference type="SUPFAM" id="SSF46585">
    <property type="entry name" value="HR1 repeat"/>
    <property type="match status" value="1"/>
</dbReference>
<evidence type="ECO:0008006" key="10">
    <source>
        <dbReference type="Google" id="ProtNLM"/>
    </source>
</evidence>
<dbReference type="InterPro" id="IPR011072">
    <property type="entry name" value="HR1_rho-bd"/>
</dbReference>
<dbReference type="SUPFAM" id="SSF50156">
    <property type="entry name" value="PDZ domain-like"/>
    <property type="match status" value="1"/>
</dbReference>
<dbReference type="EnsemblMetazoa" id="G23329.3">
    <property type="protein sequence ID" value="G23329.3:cds"/>
    <property type="gene ID" value="G23329"/>
</dbReference>
<feature type="region of interest" description="Disordered" evidence="4">
    <location>
        <begin position="591"/>
        <end position="664"/>
    </location>
</feature>
<feature type="region of interest" description="Disordered" evidence="4">
    <location>
        <begin position="1"/>
        <end position="37"/>
    </location>
</feature>
<dbReference type="OrthoDB" id="64867at2759"/>